<evidence type="ECO:0000313" key="7">
    <source>
        <dbReference type="EMBL" id="RED87820.1"/>
    </source>
</evidence>
<evidence type="ECO:0000256" key="4">
    <source>
        <dbReference type="ARBA" id="ARBA00023163"/>
    </source>
</evidence>
<evidence type="ECO:0000259" key="6">
    <source>
        <dbReference type="Pfam" id="PF08281"/>
    </source>
</evidence>
<dbReference type="Proteomes" id="UP000256977">
    <property type="component" value="Unassembled WGS sequence"/>
</dbReference>
<dbReference type="CDD" id="cd06171">
    <property type="entry name" value="Sigma70_r4"/>
    <property type="match status" value="1"/>
</dbReference>
<dbReference type="Pfam" id="PF08281">
    <property type="entry name" value="Sigma70_r4_2"/>
    <property type="match status" value="1"/>
</dbReference>
<dbReference type="GO" id="GO:0006352">
    <property type="term" value="P:DNA-templated transcription initiation"/>
    <property type="evidence" value="ECO:0007669"/>
    <property type="project" value="InterPro"/>
</dbReference>
<dbReference type="RefSeq" id="WP_246016401.1">
    <property type="nucleotide sequence ID" value="NZ_QRDZ01000002.1"/>
</dbReference>
<evidence type="ECO:0000313" key="8">
    <source>
        <dbReference type="Proteomes" id="UP000256977"/>
    </source>
</evidence>
<keyword evidence="8" id="KW-1185">Reference proteome</keyword>
<name>A0A3D9KMW3_9BACL</name>
<dbReference type="PANTHER" id="PTHR43133">
    <property type="entry name" value="RNA POLYMERASE ECF-TYPE SIGMA FACTO"/>
    <property type="match status" value="1"/>
</dbReference>
<dbReference type="InterPro" id="IPR013249">
    <property type="entry name" value="RNA_pol_sigma70_r4_t2"/>
</dbReference>
<comment type="similarity">
    <text evidence="1">Belongs to the sigma-70 factor family. ECF subfamily.</text>
</comment>
<evidence type="ECO:0000259" key="5">
    <source>
        <dbReference type="Pfam" id="PF04542"/>
    </source>
</evidence>
<keyword evidence="3" id="KW-0731">Sigma factor</keyword>
<keyword evidence="4" id="KW-0804">Transcription</keyword>
<dbReference type="InterPro" id="IPR036388">
    <property type="entry name" value="WH-like_DNA-bd_sf"/>
</dbReference>
<keyword evidence="2" id="KW-0805">Transcription regulation</keyword>
<dbReference type="InterPro" id="IPR013324">
    <property type="entry name" value="RNA_pol_sigma_r3/r4-like"/>
</dbReference>
<comment type="caution">
    <text evidence="7">The sequence shown here is derived from an EMBL/GenBank/DDBJ whole genome shotgun (WGS) entry which is preliminary data.</text>
</comment>
<evidence type="ECO:0000256" key="3">
    <source>
        <dbReference type="ARBA" id="ARBA00023082"/>
    </source>
</evidence>
<gene>
    <name evidence="7" type="ORF">DFP98_102302</name>
</gene>
<dbReference type="InterPro" id="IPR013325">
    <property type="entry name" value="RNA_pol_sigma_r2"/>
</dbReference>
<dbReference type="SUPFAM" id="SSF88659">
    <property type="entry name" value="Sigma3 and sigma4 domains of RNA polymerase sigma factors"/>
    <property type="match status" value="1"/>
</dbReference>
<evidence type="ECO:0000256" key="1">
    <source>
        <dbReference type="ARBA" id="ARBA00010641"/>
    </source>
</evidence>
<proteinExistence type="inferred from homology"/>
<dbReference type="SUPFAM" id="SSF88946">
    <property type="entry name" value="Sigma2 domain of RNA polymerase sigma factors"/>
    <property type="match status" value="1"/>
</dbReference>
<protein>
    <submittedName>
        <fullName evidence="7">RNA polymerase sigma-70 factor (ECF subfamily)</fullName>
    </submittedName>
</protein>
<feature type="domain" description="RNA polymerase sigma factor 70 region 4 type 2" evidence="6">
    <location>
        <begin position="111"/>
        <end position="162"/>
    </location>
</feature>
<dbReference type="Gene3D" id="1.10.1740.10">
    <property type="match status" value="1"/>
</dbReference>
<reference evidence="7 8" key="1">
    <citation type="submission" date="2018-07" db="EMBL/GenBank/DDBJ databases">
        <title>Genomic Encyclopedia of Type Strains, Phase III (KMG-III): the genomes of soil and plant-associated and newly described type strains.</title>
        <authorList>
            <person name="Whitman W."/>
        </authorList>
    </citation>
    <scope>NUCLEOTIDE SEQUENCE [LARGE SCALE GENOMIC DNA]</scope>
    <source>
        <strain evidence="7 8">CECT 7287</strain>
    </source>
</reference>
<dbReference type="GO" id="GO:0016987">
    <property type="term" value="F:sigma factor activity"/>
    <property type="evidence" value="ECO:0007669"/>
    <property type="project" value="UniProtKB-KW"/>
</dbReference>
<dbReference type="InterPro" id="IPR039425">
    <property type="entry name" value="RNA_pol_sigma-70-like"/>
</dbReference>
<organism evidence="7 8">
    <name type="scientific">Cohnella phaseoli</name>
    <dbReference type="NCBI Taxonomy" id="456490"/>
    <lineage>
        <taxon>Bacteria</taxon>
        <taxon>Bacillati</taxon>
        <taxon>Bacillota</taxon>
        <taxon>Bacilli</taxon>
        <taxon>Bacillales</taxon>
        <taxon>Paenibacillaceae</taxon>
        <taxon>Cohnella</taxon>
    </lineage>
</organism>
<dbReference type="NCBIfam" id="TIGR02937">
    <property type="entry name" value="sigma70-ECF"/>
    <property type="match status" value="1"/>
</dbReference>
<dbReference type="InterPro" id="IPR014284">
    <property type="entry name" value="RNA_pol_sigma-70_dom"/>
</dbReference>
<dbReference type="AlphaFoldDB" id="A0A3D9KMW3"/>
<dbReference type="Gene3D" id="1.10.10.10">
    <property type="entry name" value="Winged helix-like DNA-binding domain superfamily/Winged helix DNA-binding domain"/>
    <property type="match status" value="1"/>
</dbReference>
<dbReference type="Pfam" id="PF04542">
    <property type="entry name" value="Sigma70_r2"/>
    <property type="match status" value="1"/>
</dbReference>
<dbReference type="InterPro" id="IPR007627">
    <property type="entry name" value="RNA_pol_sigma70_r2"/>
</dbReference>
<accession>A0A3D9KMW3</accession>
<evidence type="ECO:0000256" key="2">
    <source>
        <dbReference type="ARBA" id="ARBA00023015"/>
    </source>
</evidence>
<sequence>MSELAWKTDVQLACSGDREAFSRLVRNMQGELYRMARTLLHGDEDCADAIQEAIMKAYRSIPKLREPAYFRTWMFRILIHECRRIYHKNKRMLPMDVLPDREAPTGETDLDLRDAVNRLDEPLRTLVKLHYYADLSLAQIAEIMDVSEGTLKSRLHRARRQLVKWLNVSERSEIGYEC</sequence>
<feature type="domain" description="RNA polymerase sigma-70 region 2" evidence="5">
    <location>
        <begin position="24"/>
        <end position="91"/>
    </location>
</feature>
<dbReference type="GO" id="GO:0003677">
    <property type="term" value="F:DNA binding"/>
    <property type="evidence" value="ECO:0007669"/>
    <property type="project" value="InterPro"/>
</dbReference>
<dbReference type="PANTHER" id="PTHR43133:SF51">
    <property type="entry name" value="RNA POLYMERASE SIGMA FACTOR"/>
    <property type="match status" value="1"/>
</dbReference>
<dbReference type="EMBL" id="QRDZ01000002">
    <property type="protein sequence ID" value="RED87820.1"/>
    <property type="molecule type" value="Genomic_DNA"/>
</dbReference>